<dbReference type="Proteomes" id="UP000006919">
    <property type="component" value="Chromosome"/>
</dbReference>
<evidence type="ECO:0000256" key="1">
    <source>
        <dbReference type="ARBA" id="ARBA00010243"/>
    </source>
</evidence>
<dbReference type="EMBL" id="CP002403">
    <property type="protein sequence ID" value="ADU23440.1"/>
    <property type="molecule type" value="Genomic_DNA"/>
</dbReference>
<keyword evidence="6" id="KW-0482">Metalloprotease</keyword>
<dbReference type="AlphaFoldDB" id="E6UJ92"/>
<accession>E6UJ92</accession>
<comment type="similarity">
    <text evidence="1">Belongs to the UPF0758 family.</text>
</comment>
<sequence>MADESIHSGHRERMRERFRQSFDLNGFSDHEVLEMLLYNIIPRADTAAAAHALLDTFGNLRTVLSADIDSLTAVKGIGLRCAEQLLFLGQVFLRAEKESFVSVHADDFDSLSRYLLNFFKGDTTERLCAFSINKAGRLTASAVLSAGITDRIAFDVDELKSFIALNCTDILILAHNHPGNSAIPSDEDVIFTRKLRNLLDDQVCFLDHLIVTNNEVTSMRALGFFRSFE</sequence>
<keyword evidence="4" id="KW-0378">Hydrolase</keyword>
<dbReference type="SUPFAM" id="SSF47781">
    <property type="entry name" value="RuvA domain 2-like"/>
    <property type="match status" value="1"/>
</dbReference>
<name>E6UJ92_RUMA7</name>
<evidence type="ECO:0000313" key="9">
    <source>
        <dbReference type="Proteomes" id="UP000006919"/>
    </source>
</evidence>
<dbReference type="PROSITE" id="PS50249">
    <property type="entry name" value="MPN"/>
    <property type="match status" value="1"/>
</dbReference>
<dbReference type="STRING" id="697329.Rumal_2974"/>
<dbReference type="Pfam" id="PF14520">
    <property type="entry name" value="HHH_5"/>
    <property type="match status" value="1"/>
</dbReference>
<evidence type="ECO:0000256" key="5">
    <source>
        <dbReference type="ARBA" id="ARBA00022833"/>
    </source>
</evidence>
<organism evidence="8 9">
    <name type="scientific">Ruminococcus albus (strain ATCC 27210 / DSM 20455 / JCM 14654 / NCDO 2250 / 7)</name>
    <dbReference type="NCBI Taxonomy" id="697329"/>
    <lineage>
        <taxon>Bacteria</taxon>
        <taxon>Bacillati</taxon>
        <taxon>Bacillota</taxon>
        <taxon>Clostridia</taxon>
        <taxon>Eubacteriales</taxon>
        <taxon>Oscillospiraceae</taxon>
        <taxon>Ruminococcus</taxon>
    </lineage>
</organism>
<dbReference type="eggNOG" id="COG2003">
    <property type="taxonomic scope" value="Bacteria"/>
</dbReference>
<dbReference type="InterPro" id="IPR025657">
    <property type="entry name" value="RadC_JAB"/>
</dbReference>
<feature type="domain" description="MPN" evidence="7">
    <location>
        <begin position="101"/>
        <end position="225"/>
    </location>
</feature>
<evidence type="ECO:0000256" key="6">
    <source>
        <dbReference type="ARBA" id="ARBA00023049"/>
    </source>
</evidence>
<dbReference type="InterPro" id="IPR037518">
    <property type="entry name" value="MPN"/>
</dbReference>
<dbReference type="OrthoDB" id="9804482at2"/>
<dbReference type="InterPro" id="IPR010994">
    <property type="entry name" value="RuvA_2-like"/>
</dbReference>
<dbReference type="GO" id="GO:0046872">
    <property type="term" value="F:metal ion binding"/>
    <property type="evidence" value="ECO:0007669"/>
    <property type="project" value="UniProtKB-KW"/>
</dbReference>
<evidence type="ECO:0000313" key="8">
    <source>
        <dbReference type="EMBL" id="ADU23440.1"/>
    </source>
</evidence>
<keyword evidence="3" id="KW-0479">Metal-binding</keyword>
<protein>
    <submittedName>
        <fullName evidence="8">DNA repair protein RadC</fullName>
    </submittedName>
</protein>
<evidence type="ECO:0000256" key="3">
    <source>
        <dbReference type="ARBA" id="ARBA00022723"/>
    </source>
</evidence>
<dbReference type="Gene3D" id="3.40.140.10">
    <property type="entry name" value="Cytidine Deaminase, domain 2"/>
    <property type="match status" value="1"/>
</dbReference>
<dbReference type="HOGENOM" id="CLU_073529_0_0_9"/>
<reference evidence="8 9" key="1">
    <citation type="journal article" date="2011" name="J. Bacteriol.">
        <title>Complete genome of the cellulolytic ruminal bacterium Ruminococcus albus 7.</title>
        <authorList>
            <person name="Suen G."/>
            <person name="Stevenson D.M."/>
            <person name="Bruce D.C."/>
            <person name="Chertkov O."/>
            <person name="Copeland A."/>
            <person name="Cheng J.F."/>
            <person name="Detter C."/>
            <person name="Detter J.C."/>
            <person name="Goodwin L.A."/>
            <person name="Han C.S."/>
            <person name="Hauser L.J."/>
            <person name="Ivanova N.N."/>
            <person name="Kyrpides N.C."/>
            <person name="Land M.L."/>
            <person name="Lapidus A."/>
            <person name="Lucas S."/>
            <person name="Ovchinnikova G."/>
            <person name="Pitluck S."/>
            <person name="Tapia R."/>
            <person name="Woyke T."/>
            <person name="Boyum J."/>
            <person name="Mead D."/>
            <person name="Weimer P.J."/>
        </authorList>
    </citation>
    <scope>NUCLEOTIDE SEQUENCE [LARGE SCALE GENOMIC DNA]</scope>
    <source>
        <strain evidence="9">ATCC 27210 / DSM 20455 / JCM 14654 / NCDO 2250 / 7</strain>
    </source>
</reference>
<proteinExistence type="inferred from homology"/>
<keyword evidence="5" id="KW-0862">Zinc</keyword>
<dbReference type="Pfam" id="PF04002">
    <property type="entry name" value="RadC"/>
    <property type="match status" value="1"/>
</dbReference>
<dbReference type="KEGG" id="ral:Rumal_2974"/>
<dbReference type="PANTHER" id="PTHR30471">
    <property type="entry name" value="DNA REPAIR PROTEIN RADC"/>
    <property type="match status" value="1"/>
</dbReference>
<dbReference type="InterPro" id="IPR001405">
    <property type="entry name" value="UPF0758"/>
</dbReference>
<evidence type="ECO:0000259" key="7">
    <source>
        <dbReference type="PROSITE" id="PS50249"/>
    </source>
</evidence>
<keyword evidence="2" id="KW-0645">Protease</keyword>
<evidence type="ECO:0000256" key="2">
    <source>
        <dbReference type="ARBA" id="ARBA00022670"/>
    </source>
</evidence>
<dbReference type="GO" id="GO:0006508">
    <property type="term" value="P:proteolysis"/>
    <property type="evidence" value="ECO:0007669"/>
    <property type="project" value="UniProtKB-KW"/>
</dbReference>
<evidence type="ECO:0000256" key="4">
    <source>
        <dbReference type="ARBA" id="ARBA00022801"/>
    </source>
</evidence>
<dbReference type="PANTHER" id="PTHR30471:SF3">
    <property type="entry name" value="UPF0758 PROTEIN YEES-RELATED"/>
    <property type="match status" value="1"/>
</dbReference>
<gene>
    <name evidence="8" type="ordered locus">Rumal_2974</name>
</gene>
<dbReference type="RefSeq" id="WP_013499549.1">
    <property type="nucleotide sequence ID" value="NC_014833.1"/>
</dbReference>
<dbReference type="Gene3D" id="1.10.150.20">
    <property type="entry name" value="5' to 3' exonuclease, C-terminal subdomain"/>
    <property type="match status" value="1"/>
</dbReference>
<dbReference type="GO" id="GO:0008237">
    <property type="term" value="F:metallopeptidase activity"/>
    <property type="evidence" value="ECO:0007669"/>
    <property type="project" value="UniProtKB-KW"/>
</dbReference>